<accession>A0AAN9Y167</accession>
<name>A0AAN9Y167_9HEMI</name>
<feature type="region of interest" description="Disordered" evidence="1">
    <location>
        <begin position="46"/>
        <end position="84"/>
    </location>
</feature>
<dbReference type="EMBL" id="JBBCAQ010000034">
    <property type="protein sequence ID" value="KAK7580619.1"/>
    <property type="molecule type" value="Genomic_DNA"/>
</dbReference>
<dbReference type="AlphaFoldDB" id="A0AAN9Y167"/>
<organism evidence="2 3">
    <name type="scientific">Parthenolecanium corni</name>
    <dbReference type="NCBI Taxonomy" id="536013"/>
    <lineage>
        <taxon>Eukaryota</taxon>
        <taxon>Metazoa</taxon>
        <taxon>Ecdysozoa</taxon>
        <taxon>Arthropoda</taxon>
        <taxon>Hexapoda</taxon>
        <taxon>Insecta</taxon>
        <taxon>Pterygota</taxon>
        <taxon>Neoptera</taxon>
        <taxon>Paraneoptera</taxon>
        <taxon>Hemiptera</taxon>
        <taxon>Sternorrhyncha</taxon>
        <taxon>Coccoidea</taxon>
        <taxon>Coccidae</taxon>
        <taxon>Parthenolecanium</taxon>
    </lineage>
</organism>
<evidence type="ECO:0000313" key="3">
    <source>
        <dbReference type="Proteomes" id="UP001367676"/>
    </source>
</evidence>
<gene>
    <name evidence="2" type="ORF">V9T40_001248</name>
</gene>
<keyword evidence="3" id="KW-1185">Reference proteome</keyword>
<comment type="caution">
    <text evidence="2">The sequence shown here is derived from an EMBL/GenBank/DDBJ whole genome shotgun (WGS) entry which is preliminary data.</text>
</comment>
<evidence type="ECO:0000313" key="2">
    <source>
        <dbReference type="EMBL" id="KAK7580619.1"/>
    </source>
</evidence>
<protein>
    <submittedName>
        <fullName evidence="2">Uncharacterized protein</fullName>
    </submittedName>
</protein>
<proteinExistence type="predicted"/>
<evidence type="ECO:0000256" key="1">
    <source>
        <dbReference type="SAM" id="MobiDB-lite"/>
    </source>
</evidence>
<reference evidence="2 3" key="1">
    <citation type="submission" date="2024-03" db="EMBL/GenBank/DDBJ databases">
        <title>Adaptation during the transition from Ophiocordyceps entomopathogen to insect associate is accompanied by gene loss and intensified selection.</title>
        <authorList>
            <person name="Ward C.M."/>
            <person name="Onetto C.A."/>
            <person name="Borneman A.R."/>
        </authorList>
    </citation>
    <scope>NUCLEOTIDE SEQUENCE [LARGE SCALE GENOMIC DNA]</scope>
    <source>
        <strain evidence="2">AWRI1</strain>
        <tissue evidence="2">Single Adult Female</tissue>
    </source>
</reference>
<dbReference type="Proteomes" id="UP001367676">
    <property type="component" value="Unassembled WGS sequence"/>
</dbReference>
<sequence>MLIPDAYMGSTGVKASSYHWVAPFACQMATNSKMTTGSQGSRTFISQDAAQPGSEMNPESPRKLEEAFQKQEPDPASKRQKEGRTLQGEIDAVYNQAVQRACSEMNRRNNDNLIFSEVLAQKLEKFTRLLPIWSAVMVPIFQYGDITESRKASEGFFNDVKHRLFQHQRFQ</sequence>
<feature type="compositionally biased region" description="Basic and acidic residues" evidence="1">
    <location>
        <begin position="60"/>
        <end position="84"/>
    </location>
</feature>